<evidence type="ECO:0008006" key="3">
    <source>
        <dbReference type="Google" id="ProtNLM"/>
    </source>
</evidence>
<organism evidence="1 2">
    <name type="scientific">Pararcticibacter amylolyticus</name>
    <dbReference type="NCBI Taxonomy" id="2173175"/>
    <lineage>
        <taxon>Bacteria</taxon>
        <taxon>Pseudomonadati</taxon>
        <taxon>Bacteroidota</taxon>
        <taxon>Sphingobacteriia</taxon>
        <taxon>Sphingobacteriales</taxon>
        <taxon>Sphingobacteriaceae</taxon>
        <taxon>Pararcticibacter</taxon>
    </lineage>
</organism>
<keyword evidence="2" id="KW-1185">Reference proteome</keyword>
<sequence>MFHKCFTEEREMATFKPVIEEHWKKEENTWNVKIRLIHKRRPKYIDTPFFVTKKHLTQSFELKDDFVYDAVHEIIKVIEIRSLLWVLKLIIWMPRI</sequence>
<accession>A0A2U2PK88</accession>
<proteinExistence type="predicted"/>
<evidence type="ECO:0000313" key="1">
    <source>
        <dbReference type="EMBL" id="PWG81825.1"/>
    </source>
</evidence>
<comment type="caution">
    <text evidence="1">The sequence shown here is derived from an EMBL/GenBank/DDBJ whole genome shotgun (WGS) entry which is preliminary data.</text>
</comment>
<dbReference type="EMBL" id="QEAS01000003">
    <property type="protein sequence ID" value="PWG81825.1"/>
    <property type="molecule type" value="Genomic_DNA"/>
</dbReference>
<reference evidence="1 2" key="1">
    <citation type="submission" date="2018-04" db="EMBL/GenBank/DDBJ databases">
        <title>Pedobacter chongqingensis sp. nov., isolated from a rottenly hemp rope.</title>
        <authorList>
            <person name="Cai Y."/>
        </authorList>
    </citation>
    <scope>NUCLEOTIDE SEQUENCE [LARGE SCALE GENOMIC DNA]</scope>
    <source>
        <strain evidence="1 2">FJ4-8</strain>
    </source>
</reference>
<name>A0A2U2PK88_9SPHI</name>
<evidence type="ECO:0000313" key="2">
    <source>
        <dbReference type="Proteomes" id="UP000245647"/>
    </source>
</evidence>
<gene>
    <name evidence="1" type="ORF">DDR33_05555</name>
</gene>
<dbReference type="Proteomes" id="UP000245647">
    <property type="component" value="Unassembled WGS sequence"/>
</dbReference>
<protein>
    <recommendedName>
        <fullName evidence="3">Arm DNA-binding domain-containing protein</fullName>
    </recommendedName>
</protein>
<dbReference type="AlphaFoldDB" id="A0A2U2PK88"/>